<dbReference type="RefSeq" id="WP_345863033.1">
    <property type="nucleotide sequence ID" value="NZ_JBDIMF010000001.1"/>
</dbReference>
<evidence type="ECO:0000259" key="2">
    <source>
        <dbReference type="Pfam" id="PF04982"/>
    </source>
</evidence>
<organism evidence="3 4">
    <name type="scientific">Sphingomonas qilianensis</name>
    <dbReference type="NCBI Taxonomy" id="1736690"/>
    <lineage>
        <taxon>Bacteria</taxon>
        <taxon>Pseudomonadati</taxon>
        <taxon>Pseudomonadota</taxon>
        <taxon>Alphaproteobacteria</taxon>
        <taxon>Sphingomonadales</taxon>
        <taxon>Sphingomonadaceae</taxon>
        <taxon>Sphingomonas</taxon>
    </lineage>
</organism>
<feature type="transmembrane region" description="Helical" evidence="1">
    <location>
        <begin position="145"/>
        <end position="162"/>
    </location>
</feature>
<dbReference type="PANTHER" id="PTHR33741:SF5">
    <property type="entry name" value="TRANSMEMBRANE PROTEIN DDB_G0269096-RELATED"/>
    <property type="match status" value="1"/>
</dbReference>
<gene>
    <name evidence="3" type="ORF">ABC969_03660</name>
</gene>
<evidence type="ECO:0000256" key="1">
    <source>
        <dbReference type="SAM" id="Phobius"/>
    </source>
</evidence>
<dbReference type="Pfam" id="PF04982">
    <property type="entry name" value="TM_HPP"/>
    <property type="match status" value="1"/>
</dbReference>
<dbReference type="Proteomes" id="UP001404104">
    <property type="component" value="Unassembled WGS sequence"/>
</dbReference>
<feature type="transmembrane region" description="Helical" evidence="1">
    <location>
        <begin position="18"/>
        <end position="37"/>
    </location>
</feature>
<protein>
    <submittedName>
        <fullName evidence="3">HPP family protein</fullName>
    </submittedName>
</protein>
<feature type="transmembrane region" description="Helical" evidence="1">
    <location>
        <begin position="82"/>
        <end position="108"/>
    </location>
</feature>
<keyword evidence="1" id="KW-1133">Transmembrane helix</keyword>
<dbReference type="InterPro" id="IPR058581">
    <property type="entry name" value="TM_HPP"/>
</dbReference>
<dbReference type="PANTHER" id="PTHR33741">
    <property type="entry name" value="TRANSMEMBRANE PROTEIN DDB_G0269096-RELATED"/>
    <property type="match status" value="1"/>
</dbReference>
<proteinExistence type="predicted"/>
<keyword evidence="1" id="KW-0812">Transmembrane</keyword>
<dbReference type="EMBL" id="JBDIMF010000001">
    <property type="protein sequence ID" value="MEN2785515.1"/>
    <property type="molecule type" value="Genomic_DNA"/>
</dbReference>
<accession>A0ABU9XR11</accession>
<feature type="domain" description="HPP transmembrane region" evidence="2">
    <location>
        <begin position="14"/>
        <end position="168"/>
    </location>
</feature>
<evidence type="ECO:0000313" key="3">
    <source>
        <dbReference type="EMBL" id="MEN2785515.1"/>
    </source>
</evidence>
<keyword evidence="4" id="KW-1185">Reference proteome</keyword>
<feature type="transmembrane region" description="Helical" evidence="1">
    <location>
        <begin position="120"/>
        <end position="139"/>
    </location>
</feature>
<feature type="transmembrane region" description="Helical" evidence="1">
    <location>
        <begin position="44"/>
        <end position="62"/>
    </location>
</feature>
<dbReference type="InterPro" id="IPR007065">
    <property type="entry name" value="HPP"/>
</dbReference>
<comment type="caution">
    <text evidence="3">The sequence shown here is derived from an EMBL/GenBank/DDBJ whole genome shotgun (WGS) entry which is preliminary data.</text>
</comment>
<keyword evidence="1" id="KW-0472">Membrane</keyword>
<sequence length="231" mass="23783">MKTAFFAPILAGATLRDRILACAAALIGIALTAWCSARIIDPRTAALLVAPMGASAVLIFAVPTSPLAQPWPVVGGNILSALVGITIAGLVPNTALAAGLAVAAAILVMSLTRSLHPPGGAAALLAVLGGAGVVSMGYWFAIVPVGLNAATLALLGMLLHRVTGHSYPHRAIAGGQRLPAADTIPHPEDVDLALADLGETFDVSREDLDLLFQRVEYHAATRSKRVRQSVR</sequence>
<evidence type="ECO:0000313" key="4">
    <source>
        <dbReference type="Proteomes" id="UP001404104"/>
    </source>
</evidence>
<name>A0ABU9XR11_9SPHN</name>
<reference evidence="3 4" key="1">
    <citation type="submission" date="2024-05" db="EMBL/GenBank/DDBJ databases">
        <authorList>
            <person name="Liu Q."/>
            <person name="Xin Y.-H."/>
        </authorList>
    </citation>
    <scope>NUCLEOTIDE SEQUENCE [LARGE SCALE GENOMIC DNA]</scope>
    <source>
        <strain evidence="3 4">CGMCC 1.15349</strain>
    </source>
</reference>